<dbReference type="EMBL" id="QKWP01000050">
    <property type="protein sequence ID" value="RIB28966.1"/>
    <property type="molecule type" value="Genomic_DNA"/>
</dbReference>
<sequence length="129" mass="13955">MPWVNITPIMGLPIRTASTACIYDKDKNRIIYIGGANMVETILLPYLTLQTNNGVHQKHTLNLNWTEFSPGPVAPIGIQSYSATLINNISILYIGGQPGVADETNLQWCTDGAPGETGETGAPMVKLEL</sequence>
<evidence type="ECO:0000313" key="2">
    <source>
        <dbReference type="Proteomes" id="UP000266673"/>
    </source>
</evidence>
<keyword evidence="2" id="KW-1185">Reference proteome</keyword>
<organism evidence="1 2">
    <name type="scientific">Gigaspora rosea</name>
    <dbReference type="NCBI Taxonomy" id="44941"/>
    <lineage>
        <taxon>Eukaryota</taxon>
        <taxon>Fungi</taxon>
        <taxon>Fungi incertae sedis</taxon>
        <taxon>Mucoromycota</taxon>
        <taxon>Glomeromycotina</taxon>
        <taxon>Glomeromycetes</taxon>
        <taxon>Diversisporales</taxon>
        <taxon>Gigasporaceae</taxon>
        <taxon>Gigaspora</taxon>
    </lineage>
</organism>
<dbReference type="AlphaFoldDB" id="A0A397WB28"/>
<comment type="caution">
    <text evidence="1">The sequence shown here is derived from an EMBL/GenBank/DDBJ whole genome shotgun (WGS) entry which is preliminary data.</text>
</comment>
<proteinExistence type="predicted"/>
<gene>
    <name evidence="1" type="ORF">C2G38_2156540</name>
</gene>
<name>A0A397WB28_9GLOM</name>
<reference evidence="1 2" key="1">
    <citation type="submission" date="2018-06" db="EMBL/GenBank/DDBJ databases">
        <title>Comparative genomics reveals the genomic features of Rhizophagus irregularis, R. cerebriforme, R. diaphanum and Gigaspora rosea, and their symbiotic lifestyle signature.</title>
        <authorList>
            <person name="Morin E."/>
            <person name="San Clemente H."/>
            <person name="Chen E.C.H."/>
            <person name="De La Providencia I."/>
            <person name="Hainaut M."/>
            <person name="Kuo A."/>
            <person name="Kohler A."/>
            <person name="Murat C."/>
            <person name="Tang N."/>
            <person name="Roy S."/>
            <person name="Loubradou J."/>
            <person name="Henrissat B."/>
            <person name="Grigoriev I.V."/>
            <person name="Corradi N."/>
            <person name="Roux C."/>
            <person name="Martin F.M."/>
        </authorList>
    </citation>
    <scope>NUCLEOTIDE SEQUENCE [LARGE SCALE GENOMIC DNA]</scope>
    <source>
        <strain evidence="1 2">DAOM 194757</strain>
    </source>
</reference>
<accession>A0A397WB28</accession>
<dbReference type="OrthoDB" id="10251809at2759"/>
<protein>
    <submittedName>
        <fullName evidence="1">Uncharacterized protein</fullName>
    </submittedName>
</protein>
<evidence type="ECO:0000313" key="1">
    <source>
        <dbReference type="EMBL" id="RIB28966.1"/>
    </source>
</evidence>
<dbReference type="Proteomes" id="UP000266673">
    <property type="component" value="Unassembled WGS sequence"/>
</dbReference>